<dbReference type="PANTHER" id="PTHR43393:SF3">
    <property type="entry name" value="LYSINE DECARBOXYLASE-LIKE PROTEIN"/>
    <property type="match status" value="1"/>
</dbReference>
<comment type="caution">
    <text evidence="1">The sequence shown here is derived from an EMBL/GenBank/DDBJ whole genome shotgun (WGS) entry which is preliminary data.</text>
</comment>
<dbReference type="EMBL" id="JBDJAW010000017">
    <property type="protein sequence ID" value="MEN3537680.1"/>
    <property type="molecule type" value="Genomic_DNA"/>
</dbReference>
<dbReference type="InterPro" id="IPR041164">
    <property type="entry name" value="LDcluster4"/>
</dbReference>
<dbReference type="InterPro" id="IPR005268">
    <property type="entry name" value="CHP00725"/>
</dbReference>
<organism evidence="1 2">
    <name type="scientific">Microbispora maris</name>
    <dbReference type="NCBI Taxonomy" id="3144104"/>
    <lineage>
        <taxon>Bacteria</taxon>
        <taxon>Bacillati</taxon>
        <taxon>Actinomycetota</taxon>
        <taxon>Actinomycetes</taxon>
        <taxon>Streptosporangiales</taxon>
        <taxon>Streptosporangiaceae</taxon>
        <taxon>Microbispora</taxon>
    </lineage>
</organism>
<dbReference type="Proteomes" id="UP001447516">
    <property type="component" value="Unassembled WGS sequence"/>
</dbReference>
<dbReference type="PANTHER" id="PTHR43393">
    <property type="entry name" value="CYTOKININ RIBOSIDE 5'-MONOPHOSPHATE PHOSPHORIBOHYDROLASE"/>
    <property type="match status" value="1"/>
</dbReference>
<dbReference type="InterPro" id="IPR052341">
    <property type="entry name" value="LOG_family_nucleotidases"/>
</dbReference>
<evidence type="ECO:0000313" key="1">
    <source>
        <dbReference type="EMBL" id="MEN3537680.1"/>
    </source>
</evidence>
<evidence type="ECO:0000313" key="2">
    <source>
        <dbReference type="Proteomes" id="UP001447516"/>
    </source>
</evidence>
<dbReference type="RefSeq" id="WP_346227639.1">
    <property type="nucleotide sequence ID" value="NZ_JBDJAW010000017.1"/>
</dbReference>
<dbReference type="Pfam" id="PF18306">
    <property type="entry name" value="LDcluster4"/>
    <property type="match status" value="1"/>
</dbReference>
<name>A0ABV0ASP2_9ACTN</name>
<protein>
    <submittedName>
        <fullName evidence="1">TIGR00725 family protein</fullName>
    </submittedName>
</protein>
<dbReference type="Gene3D" id="3.40.50.450">
    <property type="match status" value="1"/>
</dbReference>
<dbReference type="SUPFAM" id="SSF102405">
    <property type="entry name" value="MCP/YpsA-like"/>
    <property type="match status" value="1"/>
</dbReference>
<proteinExistence type="predicted"/>
<reference evidence="1 2" key="1">
    <citation type="submission" date="2024-05" db="EMBL/GenBank/DDBJ databases">
        <title>Microbispora sp.ZYX-F-249.</title>
        <authorList>
            <person name="Xie H."/>
        </authorList>
    </citation>
    <scope>NUCLEOTIDE SEQUENCE [LARGE SCALE GENOMIC DNA]</scope>
    <source>
        <strain evidence="1 2">ZYX-F-249</strain>
    </source>
</reference>
<gene>
    <name evidence="1" type="ORF">AAH991_21385</name>
</gene>
<sequence>MWQVAVCGPGECTSQEAEAARAVGRLLAEHGAVVLCGGYGGVMAAAAAGAREAGGVAVGVLSGRDRSGASPDLTVALPTGLGEARNALIVRAADAVVVVGGSWGTLSELALAQRGGTPVITLGGWRVLDAGGRPVPGPVAAADPAEAVRLALAAAGRAGPLSP</sequence>
<keyword evidence="2" id="KW-1185">Reference proteome</keyword>
<dbReference type="NCBIfam" id="TIGR00725">
    <property type="entry name" value="TIGR00725 family protein"/>
    <property type="match status" value="1"/>
</dbReference>
<accession>A0ABV0ASP2</accession>